<dbReference type="GO" id="GO:0046872">
    <property type="term" value="F:metal ion binding"/>
    <property type="evidence" value="ECO:0007669"/>
    <property type="project" value="UniProtKB-KW"/>
</dbReference>
<name>A0A4Q9VJU9_9HYPH</name>
<feature type="domain" description="Fumarylacetoacetase-like C-terminal" evidence="2">
    <location>
        <begin position="27"/>
        <end position="227"/>
    </location>
</feature>
<keyword evidence="1" id="KW-0479">Metal-binding</keyword>
<comment type="caution">
    <text evidence="3">The sequence shown here is derived from an EMBL/GenBank/DDBJ whole genome shotgun (WGS) entry which is preliminary data.</text>
</comment>
<sequence length="229" mass="24237">MTEFVVAPPSISSVAVVGGGRFPVRRIFCVGRNYAEHAREMGGDPDREPPFFFSKPADAIVVDGADMPYPPLTSSLHFEIELVVAIGKGGVAIPVAAATEHVFGYAVGLDMTRRDLQAEAKKTGRPWDMAKAFDHSAPIGPIRRADEIGHPTRGAIVLRVDGTTRQSGDLSELIWSIPEIVAHLSTAVRLEPGDLIFTGTPAGVGAVSVGDKLEGSVAGVGEVTTTIRR</sequence>
<dbReference type="EMBL" id="SJFN01000026">
    <property type="protein sequence ID" value="TBW35372.1"/>
    <property type="molecule type" value="Genomic_DNA"/>
</dbReference>
<evidence type="ECO:0000259" key="2">
    <source>
        <dbReference type="Pfam" id="PF01557"/>
    </source>
</evidence>
<protein>
    <submittedName>
        <fullName evidence="3">FAA hydrolase family protein</fullName>
    </submittedName>
</protein>
<evidence type="ECO:0000313" key="3">
    <source>
        <dbReference type="EMBL" id="TBW35372.1"/>
    </source>
</evidence>
<evidence type="ECO:0000313" key="4">
    <source>
        <dbReference type="Proteomes" id="UP000292781"/>
    </source>
</evidence>
<evidence type="ECO:0000256" key="1">
    <source>
        <dbReference type="ARBA" id="ARBA00022723"/>
    </source>
</evidence>
<dbReference type="SUPFAM" id="SSF56529">
    <property type="entry name" value="FAH"/>
    <property type="match status" value="1"/>
</dbReference>
<dbReference type="OrthoDB" id="5197601at2"/>
<keyword evidence="3" id="KW-0378">Hydrolase</keyword>
<dbReference type="GO" id="GO:0018773">
    <property type="term" value="F:acetylpyruvate hydrolase activity"/>
    <property type="evidence" value="ECO:0007669"/>
    <property type="project" value="TreeGrafter"/>
</dbReference>
<dbReference type="InterPro" id="IPR011234">
    <property type="entry name" value="Fumarylacetoacetase-like_C"/>
</dbReference>
<proteinExistence type="predicted"/>
<accession>A0A4Q9VJU9</accession>
<organism evidence="3 4">
    <name type="scientific">Siculibacillus lacustris</name>
    <dbReference type="NCBI Taxonomy" id="1549641"/>
    <lineage>
        <taxon>Bacteria</taxon>
        <taxon>Pseudomonadati</taxon>
        <taxon>Pseudomonadota</taxon>
        <taxon>Alphaproteobacteria</taxon>
        <taxon>Hyphomicrobiales</taxon>
        <taxon>Ancalomicrobiaceae</taxon>
        <taxon>Siculibacillus</taxon>
    </lineage>
</organism>
<dbReference type="Gene3D" id="3.90.850.10">
    <property type="entry name" value="Fumarylacetoacetase-like, C-terminal domain"/>
    <property type="match status" value="1"/>
</dbReference>
<dbReference type="Proteomes" id="UP000292781">
    <property type="component" value="Unassembled WGS sequence"/>
</dbReference>
<dbReference type="AlphaFoldDB" id="A0A4Q9VJU9"/>
<dbReference type="PANTHER" id="PTHR11820">
    <property type="entry name" value="ACYLPYRUVASE"/>
    <property type="match status" value="1"/>
</dbReference>
<gene>
    <name evidence="3" type="ORF">EYW49_16260</name>
</gene>
<keyword evidence="4" id="KW-1185">Reference proteome</keyword>
<dbReference type="PANTHER" id="PTHR11820:SF90">
    <property type="entry name" value="FLUTATHIONE S-TRANSFERASE"/>
    <property type="match status" value="1"/>
</dbReference>
<dbReference type="Pfam" id="PF01557">
    <property type="entry name" value="FAA_hydrolase"/>
    <property type="match status" value="1"/>
</dbReference>
<dbReference type="InterPro" id="IPR036663">
    <property type="entry name" value="Fumarylacetoacetase_C_sf"/>
</dbReference>
<reference evidence="3 4" key="1">
    <citation type="submission" date="2019-02" db="EMBL/GenBank/DDBJ databases">
        <title>Siculibacillus lacustris gen. nov., sp. nov., a new rosette-forming bacterium isolated from a freshwater crater lake (Lake St. Ana, Romania).</title>
        <authorList>
            <person name="Felfoldi T."/>
            <person name="Marton Z."/>
            <person name="Szabo A."/>
            <person name="Mentes A."/>
            <person name="Boka K."/>
            <person name="Marialigeti K."/>
            <person name="Mathe I."/>
            <person name="Koncz M."/>
            <person name="Schumann P."/>
            <person name="Toth E."/>
        </authorList>
    </citation>
    <scope>NUCLEOTIDE SEQUENCE [LARGE SCALE GENOMIC DNA]</scope>
    <source>
        <strain evidence="3 4">SA-279</strain>
    </source>
</reference>
<dbReference type="RefSeq" id="WP_131310683.1">
    <property type="nucleotide sequence ID" value="NZ_SJFN01000026.1"/>
</dbReference>